<dbReference type="PANTHER" id="PTHR43742">
    <property type="entry name" value="TRIMETHYLAMINE-N-OXIDE REDUCTASE"/>
    <property type="match status" value="1"/>
</dbReference>
<evidence type="ECO:0000313" key="2">
    <source>
        <dbReference type="Proteomes" id="UP000254785"/>
    </source>
</evidence>
<proteinExistence type="predicted"/>
<dbReference type="Gene3D" id="3.40.50.740">
    <property type="match status" value="1"/>
</dbReference>
<dbReference type="GO" id="GO:0016491">
    <property type="term" value="F:oxidoreductase activity"/>
    <property type="evidence" value="ECO:0007669"/>
    <property type="project" value="UniProtKB-KW"/>
</dbReference>
<accession>A0A376YF87</accession>
<keyword evidence="1" id="KW-0560">Oxidoreductase</keyword>
<organism evidence="1 2">
    <name type="scientific">Escherichia coli</name>
    <dbReference type="NCBI Taxonomy" id="562"/>
    <lineage>
        <taxon>Bacteria</taxon>
        <taxon>Pseudomonadati</taxon>
        <taxon>Pseudomonadota</taxon>
        <taxon>Gammaproteobacteria</taxon>
        <taxon>Enterobacterales</taxon>
        <taxon>Enterobacteriaceae</taxon>
        <taxon>Escherichia</taxon>
    </lineage>
</organism>
<dbReference type="Proteomes" id="UP000254785">
    <property type="component" value="Unassembled WGS sequence"/>
</dbReference>
<dbReference type="EMBL" id="UGDC01000003">
    <property type="protein sequence ID" value="STJ81517.1"/>
    <property type="molecule type" value="Genomic_DNA"/>
</dbReference>
<reference evidence="1 2" key="1">
    <citation type="submission" date="2018-06" db="EMBL/GenBank/DDBJ databases">
        <authorList>
            <consortium name="Pathogen Informatics"/>
            <person name="Doyle S."/>
        </authorList>
    </citation>
    <scope>NUCLEOTIDE SEQUENCE [LARGE SCALE GENOMIC DNA]</scope>
    <source>
        <strain evidence="1 2">NCTC9117</strain>
    </source>
</reference>
<dbReference type="GO" id="GO:0009055">
    <property type="term" value="F:electron transfer activity"/>
    <property type="evidence" value="ECO:0007669"/>
    <property type="project" value="TreeGrafter"/>
</dbReference>
<evidence type="ECO:0000313" key="1">
    <source>
        <dbReference type="EMBL" id="STJ81517.1"/>
    </source>
</evidence>
<dbReference type="Gene3D" id="3.90.55.10">
    <property type="entry name" value="Dimethylsulfoxide Reductase, domain 3"/>
    <property type="match status" value="1"/>
</dbReference>
<dbReference type="Gene3D" id="3.40.228.10">
    <property type="entry name" value="Dimethylsulfoxide Reductase, domain 2"/>
    <property type="match status" value="1"/>
</dbReference>
<protein>
    <submittedName>
        <fullName evidence="1">Anaerobic dimethyl sulfoxide reductase chain A</fullName>
        <ecNumber evidence="1">1.8.5.3</ecNumber>
    </submittedName>
</protein>
<dbReference type="GO" id="GO:0030288">
    <property type="term" value="C:outer membrane-bounded periplasmic space"/>
    <property type="evidence" value="ECO:0007669"/>
    <property type="project" value="TreeGrafter"/>
</dbReference>
<dbReference type="GO" id="GO:0030151">
    <property type="term" value="F:molybdenum ion binding"/>
    <property type="evidence" value="ECO:0007669"/>
    <property type="project" value="TreeGrafter"/>
</dbReference>
<dbReference type="SUPFAM" id="SSF53706">
    <property type="entry name" value="Formate dehydrogenase/DMSO reductase, domains 1-3"/>
    <property type="match status" value="1"/>
</dbReference>
<sequence length="102" mass="11820">MTSELAKRLGVEQQFTEGRTQEEWMRHLYAQSREAIPELPTFEEFRKQGIFKKRDPQGHHVAYKAFREDPQANPLTTPSGKIEIYSQALADIAATWELLKAM</sequence>
<dbReference type="EC" id="1.8.5.3" evidence="1"/>
<name>A0A376YF87_ECOLX</name>
<dbReference type="GO" id="GO:0009061">
    <property type="term" value="P:anaerobic respiration"/>
    <property type="evidence" value="ECO:0007669"/>
    <property type="project" value="TreeGrafter"/>
</dbReference>
<dbReference type="InterPro" id="IPR050612">
    <property type="entry name" value="Prok_Mopterin_Oxidored"/>
</dbReference>
<dbReference type="PANTHER" id="PTHR43742:SF3">
    <property type="entry name" value="DIMETHYL SULFOXIDE REDUCTASE DMSA"/>
    <property type="match status" value="1"/>
</dbReference>
<dbReference type="AlphaFoldDB" id="A0A376YF87"/>
<gene>
    <name evidence="1" type="primary">dmsA_6</name>
    <name evidence="1" type="ORF">NCTC9117_04083</name>
</gene>